<dbReference type="EMBL" id="JBAWSX010000002">
    <property type="protein sequence ID" value="MEI4800623.1"/>
    <property type="molecule type" value="Genomic_DNA"/>
</dbReference>
<proteinExistence type="predicted"/>
<sequence>MQISFIRHGSSSVQKKAITVQEFQEWLQRYEHEDIMREVEIPIEAIEVVESSKFIVSSDQKKAVQSATMLTNNVIFMQNSLFREAAVPSILPVPKWIKCKPEVWMFLSRAFWMIGYSRDVESYLEVQRRAKQAADVLVGYANVYQRVTLIGHSYFNAMIGKELSTRGWRGPLLFHNKPWGCTIYTFHEVTEGNVFVTYT</sequence>
<evidence type="ECO:0000313" key="1">
    <source>
        <dbReference type="EMBL" id="MEI4800623.1"/>
    </source>
</evidence>
<dbReference type="Proteomes" id="UP001372526">
    <property type="component" value="Unassembled WGS sequence"/>
</dbReference>
<dbReference type="RefSeq" id="WP_336471516.1">
    <property type="nucleotide sequence ID" value="NZ_JBAWSX010000002.1"/>
</dbReference>
<organism evidence="1 2">
    <name type="scientific">Bacillus bruguierae</name>
    <dbReference type="NCBI Taxonomy" id="3127667"/>
    <lineage>
        <taxon>Bacteria</taxon>
        <taxon>Bacillati</taxon>
        <taxon>Bacillota</taxon>
        <taxon>Bacilli</taxon>
        <taxon>Bacillales</taxon>
        <taxon>Bacillaceae</taxon>
        <taxon>Bacillus</taxon>
    </lineage>
</organism>
<keyword evidence="2" id="KW-1185">Reference proteome</keyword>
<protein>
    <submittedName>
        <fullName evidence="1">Histidine phosphatase family protein</fullName>
    </submittedName>
</protein>
<dbReference type="Gene3D" id="3.40.50.1240">
    <property type="entry name" value="Phosphoglycerate mutase-like"/>
    <property type="match status" value="1"/>
</dbReference>
<gene>
    <name evidence="1" type="ORF">WAZ07_04645</name>
</gene>
<accession>A0ABU8FD58</accession>
<dbReference type="SUPFAM" id="SSF53254">
    <property type="entry name" value="Phosphoglycerate mutase-like"/>
    <property type="match status" value="1"/>
</dbReference>
<name>A0ABU8FD58_9BACI</name>
<comment type="caution">
    <text evidence="1">The sequence shown here is derived from an EMBL/GenBank/DDBJ whole genome shotgun (WGS) entry which is preliminary data.</text>
</comment>
<evidence type="ECO:0000313" key="2">
    <source>
        <dbReference type="Proteomes" id="UP001372526"/>
    </source>
</evidence>
<reference evidence="1 2" key="1">
    <citation type="submission" date="2024-01" db="EMBL/GenBank/DDBJ databases">
        <title>Seven novel Bacillus-like species.</title>
        <authorList>
            <person name="Liu G."/>
        </authorList>
    </citation>
    <scope>NUCLEOTIDE SEQUENCE [LARGE SCALE GENOMIC DNA]</scope>
    <source>
        <strain evidence="1 2">FJAT-51639</strain>
    </source>
</reference>
<dbReference type="InterPro" id="IPR029033">
    <property type="entry name" value="His_PPase_superfam"/>
</dbReference>